<dbReference type="GO" id="GO:0006915">
    <property type="term" value="P:apoptotic process"/>
    <property type="evidence" value="ECO:0007669"/>
    <property type="project" value="UniProtKB-KW"/>
</dbReference>
<feature type="domain" description="TNFR-Cys" evidence="14">
    <location>
        <begin position="140"/>
        <end position="180"/>
    </location>
</feature>
<evidence type="ECO:0000313" key="15">
    <source>
        <dbReference type="Ensembl" id="ENSPPAP00000021615.1"/>
    </source>
</evidence>
<dbReference type="PANTHER" id="PTHR46330:SF10">
    <property type="entry name" value="TUMOR NECROSIS FACTOR RECEPTOR SUPERFAMILY MEMBER 10D"/>
    <property type="match status" value="1"/>
</dbReference>
<dbReference type="Pfam" id="PF00020">
    <property type="entry name" value="TNFR_c6"/>
    <property type="match status" value="2"/>
</dbReference>
<dbReference type="PROSITE" id="PS00652">
    <property type="entry name" value="TNFR_NGFR_1"/>
    <property type="match status" value="1"/>
</dbReference>
<dbReference type="CDD" id="cd10580">
    <property type="entry name" value="TNFRSF10"/>
    <property type="match status" value="1"/>
</dbReference>
<feature type="transmembrane region" description="Helical" evidence="13">
    <location>
        <begin position="210"/>
        <end position="232"/>
    </location>
</feature>
<dbReference type="EMBL" id="AJFE02083127">
    <property type="status" value="NOT_ANNOTATED_CDS"/>
    <property type="molecule type" value="Genomic_DNA"/>
</dbReference>
<dbReference type="EMBL" id="AJFE02083126">
    <property type="status" value="NOT_ANNOTATED_CDS"/>
    <property type="molecule type" value="Genomic_DNA"/>
</dbReference>
<dbReference type="PRINTS" id="PR01956">
    <property type="entry name" value="TNFACTORR10"/>
</dbReference>
<dbReference type="Gene3D" id="2.10.50.10">
    <property type="entry name" value="Tumor Necrosis Factor Receptor, subunit A, domain 2"/>
    <property type="match status" value="3"/>
</dbReference>
<sequence>MGLWGQSVPTASSARAGRYPGARTASGTRPWLLDPKTLKFVVFIVAVLLPVRVDSATIPGQDEVPQQTVAPQQQRRSLKEEECPAGSHRSEYTGACNPCTEGVDYTIASNNLPSCLPCTVCKSGQTNKSSCTTTRDTVCQCEKGRFQDKNSPEMCRTCRTGCPRGMVKVSNCTSQSDIKCKNESAASSTGKTPAAEETVTTILGMLASPYHYLIIIVVLVIILAVVVVCILCRKKFISYLKGICSGGGGGPERVHRVLFRQRSCPSRVPGAEENAHNETLSNRYLQPTQVSEQEIQGQELAEPTGVTVESPEEPQRLLEQAEAEGCQRRRLLVPVNDADSADISTLLDASATMEEGHAKETIQDQLVGSEKLFYEEDEAGSATSCL</sequence>
<evidence type="ECO:0000256" key="11">
    <source>
        <dbReference type="PROSITE-ProRule" id="PRU00206"/>
    </source>
</evidence>
<dbReference type="PROSITE" id="PS50050">
    <property type="entry name" value="TNFR_NGFR_2"/>
    <property type="match status" value="2"/>
</dbReference>
<dbReference type="InterPro" id="IPR034024">
    <property type="entry name" value="TNFRSF10_N"/>
</dbReference>
<dbReference type="GO" id="GO:0009986">
    <property type="term" value="C:cell surface"/>
    <property type="evidence" value="ECO:0007669"/>
    <property type="project" value="TreeGrafter"/>
</dbReference>
<comment type="subcellular location">
    <subcellularLocation>
        <location evidence="1">Membrane</location>
        <topology evidence="1">Single-pass type I membrane protein</topology>
    </subcellularLocation>
</comment>
<feature type="disulfide bond" evidence="11">
    <location>
        <begin position="118"/>
        <end position="131"/>
    </location>
</feature>
<evidence type="ECO:0000256" key="12">
    <source>
        <dbReference type="SAM" id="MobiDB-lite"/>
    </source>
</evidence>
<dbReference type="CTD" id="8793"/>
<dbReference type="Ensembl" id="ENSPPAT00000044418.1">
    <property type="protein sequence ID" value="ENSPPAP00000021615.1"/>
    <property type="gene ID" value="ENSPPAG00000034029.1"/>
</dbReference>
<dbReference type="SUPFAM" id="SSF57586">
    <property type="entry name" value="TNF receptor-like"/>
    <property type="match status" value="3"/>
</dbReference>
<evidence type="ECO:0000256" key="13">
    <source>
        <dbReference type="SAM" id="Phobius"/>
    </source>
</evidence>
<evidence type="ECO:0000256" key="8">
    <source>
        <dbReference type="ARBA" id="ARBA00023157"/>
    </source>
</evidence>
<dbReference type="GO" id="GO:0045569">
    <property type="term" value="F:TRAIL binding"/>
    <property type="evidence" value="ECO:0007669"/>
    <property type="project" value="InterPro"/>
</dbReference>
<evidence type="ECO:0000256" key="2">
    <source>
        <dbReference type="ARBA" id="ARBA00022692"/>
    </source>
</evidence>
<evidence type="ECO:0000256" key="6">
    <source>
        <dbReference type="ARBA" id="ARBA00022989"/>
    </source>
</evidence>
<keyword evidence="3" id="KW-0053">Apoptosis</keyword>
<dbReference type="OMA" id="KNSPEMC"/>
<dbReference type="FunFam" id="2.10.50.10:FF:000016">
    <property type="entry name" value="Tumor necrosis factor receptor superfamily member 10B"/>
    <property type="match status" value="1"/>
</dbReference>
<keyword evidence="8 11" id="KW-1015">Disulfide bond</keyword>
<evidence type="ECO:0000256" key="10">
    <source>
        <dbReference type="ARBA" id="ARBA00023180"/>
    </source>
</evidence>
<dbReference type="PANTHER" id="PTHR46330">
    <property type="entry name" value="TUMOR NECROSIS FACTOR RECEPTOR SUPERFAMILY MEMBER 10B"/>
    <property type="match status" value="1"/>
</dbReference>
<reference evidence="15" key="3">
    <citation type="submission" date="2025-09" db="UniProtKB">
        <authorList>
            <consortium name="Ensembl"/>
        </authorList>
    </citation>
    <scope>IDENTIFICATION</scope>
</reference>
<comment type="caution">
    <text evidence="11">Lacks conserved residue(s) required for the propagation of feature annotation.</text>
</comment>
<keyword evidence="6 13" id="KW-1133">Transmembrane helix</keyword>
<feature type="region of interest" description="Disordered" evidence="12">
    <location>
        <begin position="62"/>
        <end position="90"/>
    </location>
</feature>
<feature type="repeat" description="TNFR-Cys" evidence="11">
    <location>
        <begin position="140"/>
        <end position="180"/>
    </location>
</feature>
<proteinExistence type="predicted"/>
<feature type="region of interest" description="Disordered" evidence="12">
    <location>
        <begin position="1"/>
        <end position="28"/>
    </location>
</feature>
<protein>
    <submittedName>
        <fullName evidence="15">TNF receptor superfamily member 10d</fullName>
    </submittedName>
</protein>
<feature type="domain" description="TNFR-Cys" evidence="14">
    <location>
        <begin position="98"/>
        <end position="139"/>
    </location>
</feature>
<dbReference type="Proteomes" id="UP000240080">
    <property type="component" value="Chromosome 8"/>
</dbReference>
<evidence type="ECO:0000256" key="3">
    <source>
        <dbReference type="ARBA" id="ARBA00022703"/>
    </source>
</evidence>
<dbReference type="Bgee" id="ENSPPAG00000034029">
    <property type="expression patterns" value="Expressed in testis and 6 other cell types or tissues"/>
</dbReference>
<reference evidence="15 16" key="1">
    <citation type="journal article" date="2012" name="Nature">
        <title>The bonobo genome compared with the chimpanzee and human genomes.</title>
        <authorList>
            <person name="Prufer K."/>
            <person name="Munch K."/>
            <person name="Hellmann I."/>
            <person name="Akagi K."/>
            <person name="Miller J.R."/>
            <person name="Walenz B."/>
            <person name="Koren S."/>
            <person name="Sutton G."/>
            <person name="Kodira C."/>
            <person name="Winer R."/>
            <person name="Knight J.R."/>
            <person name="Mullikin J.C."/>
            <person name="Meader S.J."/>
            <person name="Ponting C.P."/>
            <person name="Lunter G."/>
            <person name="Higashino S."/>
            <person name="Hobolth A."/>
            <person name="Dutheil J."/>
            <person name="Karakoc E."/>
            <person name="Alkan C."/>
            <person name="Sajjadian S."/>
            <person name="Catacchio C.R."/>
            <person name="Ventura M."/>
            <person name="Marques-Bonet T."/>
            <person name="Eichler E.E."/>
            <person name="Andre C."/>
            <person name="Atencia R."/>
            <person name="Mugisha L."/>
            <person name="Junhold J."/>
            <person name="Patterson N."/>
            <person name="Siebauer M."/>
            <person name="Good J.M."/>
            <person name="Fischer A."/>
            <person name="Ptak S.E."/>
            <person name="Lachmann M."/>
            <person name="Symer D.E."/>
            <person name="Mailund T."/>
            <person name="Schierup M.H."/>
            <person name="Andres A.M."/>
            <person name="Kelso J."/>
            <person name="Paabo S."/>
        </authorList>
    </citation>
    <scope>NUCLEOTIDE SEQUENCE [LARGE SCALE GENOMIC DNA]</scope>
</reference>
<keyword evidence="7 13" id="KW-0472">Membrane</keyword>
<dbReference type="KEGG" id="pps:100971727"/>
<gene>
    <name evidence="15" type="primary">TNFRSF10D</name>
</gene>
<reference evidence="15" key="2">
    <citation type="submission" date="2025-08" db="UniProtKB">
        <authorList>
            <consortium name="Ensembl"/>
        </authorList>
    </citation>
    <scope>IDENTIFICATION</scope>
</reference>
<dbReference type="GO" id="GO:0007165">
    <property type="term" value="P:signal transduction"/>
    <property type="evidence" value="ECO:0007669"/>
    <property type="project" value="UniProtKB-ARBA"/>
</dbReference>
<dbReference type="SMART" id="SM00208">
    <property type="entry name" value="TNFR"/>
    <property type="match status" value="2"/>
</dbReference>
<keyword evidence="16" id="KW-1185">Reference proteome</keyword>
<evidence type="ECO:0000256" key="9">
    <source>
        <dbReference type="ARBA" id="ARBA00023170"/>
    </source>
</evidence>
<dbReference type="GeneID" id="100971727"/>
<dbReference type="AlphaFoldDB" id="A0A2R9B2D6"/>
<keyword evidence="5" id="KW-0677">Repeat</keyword>
<keyword evidence="9" id="KW-0675">Receptor</keyword>
<dbReference type="GO" id="GO:0004888">
    <property type="term" value="F:transmembrane signaling receptor activity"/>
    <property type="evidence" value="ECO:0007669"/>
    <property type="project" value="UniProtKB-ARBA"/>
</dbReference>
<dbReference type="InterPro" id="IPR052491">
    <property type="entry name" value="TNFRSF10"/>
</dbReference>
<organism evidence="15 16">
    <name type="scientific">Pan paniscus</name>
    <name type="common">Pygmy chimpanzee</name>
    <name type="synonym">Bonobo</name>
    <dbReference type="NCBI Taxonomy" id="9597"/>
    <lineage>
        <taxon>Eukaryota</taxon>
        <taxon>Metazoa</taxon>
        <taxon>Chordata</taxon>
        <taxon>Craniata</taxon>
        <taxon>Vertebrata</taxon>
        <taxon>Euteleostomi</taxon>
        <taxon>Mammalia</taxon>
        <taxon>Eutheria</taxon>
        <taxon>Euarchontoglires</taxon>
        <taxon>Primates</taxon>
        <taxon>Haplorrhini</taxon>
        <taxon>Catarrhini</taxon>
        <taxon>Hominidae</taxon>
        <taxon>Pan</taxon>
    </lineage>
</organism>
<feature type="repeat" description="TNFR-Cys" evidence="11">
    <location>
        <begin position="98"/>
        <end position="139"/>
    </location>
</feature>
<accession>A0A2R9B2D6</accession>
<name>A0A2R9B2D6_PANPA</name>
<dbReference type="InterPro" id="IPR020465">
    <property type="entry name" value="TNFR_10"/>
</dbReference>
<dbReference type="RefSeq" id="XP_003823629.3">
    <property type="nucleotide sequence ID" value="XM_003823581.7"/>
</dbReference>
<feature type="compositionally biased region" description="Polar residues" evidence="12">
    <location>
        <begin position="64"/>
        <end position="75"/>
    </location>
</feature>
<evidence type="ECO:0000256" key="1">
    <source>
        <dbReference type="ARBA" id="ARBA00004479"/>
    </source>
</evidence>
<keyword evidence="2 13" id="KW-0812">Transmembrane</keyword>
<evidence type="ECO:0000313" key="16">
    <source>
        <dbReference type="Proteomes" id="UP000240080"/>
    </source>
</evidence>
<dbReference type="GO" id="GO:0005886">
    <property type="term" value="C:plasma membrane"/>
    <property type="evidence" value="ECO:0007669"/>
    <property type="project" value="TreeGrafter"/>
</dbReference>
<evidence type="ECO:0000259" key="14">
    <source>
        <dbReference type="PROSITE" id="PS50050"/>
    </source>
</evidence>
<evidence type="ECO:0000256" key="7">
    <source>
        <dbReference type="ARBA" id="ARBA00023136"/>
    </source>
</evidence>
<dbReference type="FunFam" id="2.10.50.10:FF:000004">
    <property type="entry name" value="Tumor necrosis factor receptor superfamily member 6"/>
    <property type="match status" value="1"/>
</dbReference>
<evidence type="ECO:0000256" key="4">
    <source>
        <dbReference type="ARBA" id="ARBA00022729"/>
    </source>
</evidence>
<dbReference type="InterPro" id="IPR001368">
    <property type="entry name" value="TNFR/NGFR_Cys_rich_reg"/>
</dbReference>
<keyword evidence="10" id="KW-0325">Glycoprotein</keyword>
<dbReference type="STRING" id="9597.ENSPPAP00000021615"/>
<evidence type="ECO:0000256" key="5">
    <source>
        <dbReference type="ARBA" id="ARBA00022737"/>
    </source>
</evidence>
<keyword evidence="4" id="KW-0732">Signal</keyword>
<feature type="disulfide bond" evidence="11">
    <location>
        <begin position="121"/>
        <end position="139"/>
    </location>
</feature>
<dbReference type="GeneTree" id="ENSGT00940000164831"/>
<feature type="disulfide bond" evidence="11">
    <location>
        <begin position="162"/>
        <end position="180"/>
    </location>
</feature>